<dbReference type="EMBL" id="VSSB01000002">
    <property type="protein sequence ID" value="TYL51130.1"/>
    <property type="molecule type" value="Genomic_DNA"/>
</dbReference>
<dbReference type="RefSeq" id="WP_148735224.1">
    <property type="nucleotide sequence ID" value="NZ_VSSB01000002.1"/>
</dbReference>
<evidence type="ECO:0000313" key="2">
    <source>
        <dbReference type="EMBL" id="TYL51130.1"/>
    </source>
</evidence>
<dbReference type="InterPro" id="IPR013216">
    <property type="entry name" value="Methyltransf_11"/>
</dbReference>
<comment type="caution">
    <text evidence="2">The sequence shown here is derived from an EMBL/GenBank/DDBJ whole genome shotgun (WGS) entry which is preliminary data.</text>
</comment>
<protein>
    <submittedName>
        <fullName evidence="2">Class I SAM-dependent methyltransferase</fullName>
    </submittedName>
</protein>
<feature type="domain" description="Methyltransferase type 11" evidence="1">
    <location>
        <begin position="44"/>
        <end position="137"/>
    </location>
</feature>
<name>A0A5S4V3P5_9MICO</name>
<keyword evidence="2" id="KW-0808">Transferase</keyword>
<organism evidence="2 3">
    <name type="scientific">Agromyces mariniharenae</name>
    <dbReference type="NCBI Taxonomy" id="2604423"/>
    <lineage>
        <taxon>Bacteria</taxon>
        <taxon>Bacillati</taxon>
        <taxon>Actinomycetota</taxon>
        <taxon>Actinomycetes</taxon>
        <taxon>Micrococcales</taxon>
        <taxon>Microbacteriaceae</taxon>
        <taxon>Agromyces</taxon>
    </lineage>
</organism>
<dbReference type="GO" id="GO:0032259">
    <property type="term" value="P:methylation"/>
    <property type="evidence" value="ECO:0007669"/>
    <property type="project" value="UniProtKB-KW"/>
</dbReference>
<dbReference type="PANTHER" id="PTHR43591">
    <property type="entry name" value="METHYLTRANSFERASE"/>
    <property type="match status" value="1"/>
</dbReference>
<dbReference type="Gene3D" id="3.40.50.150">
    <property type="entry name" value="Vaccinia Virus protein VP39"/>
    <property type="match status" value="1"/>
</dbReference>
<dbReference type="CDD" id="cd02440">
    <property type="entry name" value="AdoMet_MTases"/>
    <property type="match status" value="1"/>
</dbReference>
<dbReference type="InterPro" id="IPR029063">
    <property type="entry name" value="SAM-dependent_MTases_sf"/>
</dbReference>
<dbReference type="AlphaFoldDB" id="A0A5S4V3P5"/>
<proteinExistence type="predicted"/>
<evidence type="ECO:0000313" key="3">
    <source>
        <dbReference type="Proteomes" id="UP000325243"/>
    </source>
</evidence>
<sequence length="267" mass="29607">MAQQRGPDTWTHGRAYESYIGRWSREIAPRFLEWLRQPPGLRWLDVGCGTGALSAAILEHARPATVDGVDPSEGFLEAAVAELGNRVTFHRSGAEALPIDDASMDVVVSGLSLNFVPDPDRGLAEMTRVAVGGGVVAAYVWDYAERMELMRWFWDAADDLDPAAAGFDERDRFSDFTPEALTWRFAGAGLLDVETTGIEIPTVFRDFDDYWTPFLGGQGVAPAYAMSLDEPTRARLRERLRKLLPFEDDGSIRLVARAWAVRGIMPD</sequence>
<keyword evidence="3" id="KW-1185">Reference proteome</keyword>
<dbReference type="GO" id="GO:0008757">
    <property type="term" value="F:S-adenosylmethionine-dependent methyltransferase activity"/>
    <property type="evidence" value="ECO:0007669"/>
    <property type="project" value="InterPro"/>
</dbReference>
<keyword evidence="2" id="KW-0489">Methyltransferase</keyword>
<dbReference type="SUPFAM" id="SSF53335">
    <property type="entry name" value="S-adenosyl-L-methionine-dependent methyltransferases"/>
    <property type="match status" value="1"/>
</dbReference>
<gene>
    <name evidence="2" type="ORF">FYC51_18605</name>
</gene>
<reference evidence="2 3" key="1">
    <citation type="submission" date="2019-08" db="EMBL/GenBank/DDBJ databases">
        <authorList>
            <person name="Hu J."/>
        </authorList>
    </citation>
    <scope>NUCLEOTIDE SEQUENCE [LARGE SCALE GENOMIC DNA]</scope>
    <source>
        <strain evidence="2 3">NEAU-184</strain>
    </source>
</reference>
<evidence type="ECO:0000259" key="1">
    <source>
        <dbReference type="Pfam" id="PF08241"/>
    </source>
</evidence>
<dbReference type="Pfam" id="PF08241">
    <property type="entry name" value="Methyltransf_11"/>
    <property type="match status" value="1"/>
</dbReference>
<dbReference type="Proteomes" id="UP000325243">
    <property type="component" value="Unassembled WGS sequence"/>
</dbReference>
<accession>A0A5S4V3P5</accession>